<gene>
    <name evidence="1" type="ORF">ABID26_000889</name>
</gene>
<dbReference type="Proteomes" id="UP001549036">
    <property type="component" value="Unassembled WGS sequence"/>
</dbReference>
<dbReference type="EMBL" id="JBEPLM010000001">
    <property type="protein sequence ID" value="MET3591510.1"/>
    <property type="molecule type" value="Genomic_DNA"/>
</dbReference>
<sequence>MRQLDDALATAFRGIGVRHIRQRTVGIEAGRIMAERDRQRGDAALVVDQAVELCPLGARFLDAVADDDESARQDLDVVARAAEFFCAALHIGEEAPAGCKVGRRREDHLGGFGGQLAPGLGRASLNNDRPALNGPGDVERSAHRQMLSRVRQHMQLRGVEIESAFGVADEGIVRKTVPQTGHDIVEFARPVVAFVVLEMPVEAEIQGCVGVRRRHDVPAGAPTADVIQRSETTRDMAGASKVVEAVATRPM</sequence>
<proteinExistence type="predicted"/>
<organism evidence="1 2">
    <name type="scientific">Mesorhizobium shonense</name>
    <dbReference type="NCBI Taxonomy" id="1209948"/>
    <lineage>
        <taxon>Bacteria</taxon>
        <taxon>Pseudomonadati</taxon>
        <taxon>Pseudomonadota</taxon>
        <taxon>Alphaproteobacteria</taxon>
        <taxon>Hyphomicrobiales</taxon>
        <taxon>Phyllobacteriaceae</taxon>
        <taxon>Mesorhizobium</taxon>
    </lineage>
</organism>
<protein>
    <submittedName>
        <fullName evidence="1">Uncharacterized protein</fullName>
    </submittedName>
</protein>
<accession>A0ABV2HLQ9</accession>
<comment type="caution">
    <text evidence="1">The sequence shown here is derived from an EMBL/GenBank/DDBJ whole genome shotgun (WGS) entry which is preliminary data.</text>
</comment>
<evidence type="ECO:0000313" key="1">
    <source>
        <dbReference type="EMBL" id="MET3591510.1"/>
    </source>
</evidence>
<evidence type="ECO:0000313" key="2">
    <source>
        <dbReference type="Proteomes" id="UP001549036"/>
    </source>
</evidence>
<keyword evidence="2" id="KW-1185">Reference proteome</keyword>
<name>A0ABV2HLQ9_9HYPH</name>
<reference evidence="1 2" key="1">
    <citation type="submission" date="2024-06" db="EMBL/GenBank/DDBJ databases">
        <title>Genomic Encyclopedia of Type Strains, Phase IV (KMG-IV): sequencing the most valuable type-strain genomes for metagenomic binning, comparative biology and taxonomic classification.</title>
        <authorList>
            <person name="Goeker M."/>
        </authorList>
    </citation>
    <scope>NUCLEOTIDE SEQUENCE [LARGE SCALE GENOMIC DNA]</scope>
    <source>
        <strain evidence="1 2">DSM 29846</strain>
    </source>
</reference>